<sequence>MPYMGRTDPTPKPAGQPPRGKPNPRPEPKKPIFADWAMI</sequence>
<protein>
    <submittedName>
        <fullName evidence="2">Uncharacterized protein</fullName>
    </submittedName>
</protein>
<proteinExistence type="predicted"/>
<feature type="region of interest" description="Disordered" evidence="1">
    <location>
        <begin position="1"/>
        <end position="39"/>
    </location>
</feature>
<dbReference type="Proteomes" id="UP000198893">
    <property type="component" value="Unassembled WGS sequence"/>
</dbReference>
<accession>A0A1H8N6W6</accession>
<reference evidence="2 3" key="1">
    <citation type="submission" date="2016-10" db="EMBL/GenBank/DDBJ databases">
        <authorList>
            <person name="de Groot N.N."/>
        </authorList>
    </citation>
    <scope>NUCLEOTIDE SEQUENCE [LARGE SCALE GENOMIC DNA]</scope>
    <source>
        <strain evidence="2 3">DSM 27842</strain>
    </source>
</reference>
<keyword evidence="3" id="KW-1185">Reference proteome</keyword>
<dbReference type="STRING" id="569882.SAMN04490248_10338"/>
<organism evidence="2 3">
    <name type="scientific">Salinihabitans flavidus</name>
    <dbReference type="NCBI Taxonomy" id="569882"/>
    <lineage>
        <taxon>Bacteria</taxon>
        <taxon>Pseudomonadati</taxon>
        <taxon>Pseudomonadota</taxon>
        <taxon>Alphaproteobacteria</taxon>
        <taxon>Rhodobacterales</taxon>
        <taxon>Roseobacteraceae</taxon>
        <taxon>Salinihabitans</taxon>
    </lineage>
</organism>
<gene>
    <name evidence="2" type="ORF">SAMN04490248_10338</name>
</gene>
<dbReference type="EMBL" id="FODS01000003">
    <property type="protein sequence ID" value="SEO25421.1"/>
    <property type="molecule type" value="Genomic_DNA"/>
</dbReference>
<evidence type="ECO:0000256" key="1">
    <source>
        <dbReference type="SAM" id="MobiDB-lite"/>
    </source>
</evidence>
<feature type="compositionally biased region" description="Pro residues" evidence="1">
    <location>
        <begin position="10"/>
        <end position="23"/>
    </location>
</feature>
<name>A0A1H8N6W6_9RHOB</name>
<dbReference type="AlphaFoldDB" id="A0A1H8N6W6"/>
<evidence type="ECO:0000313" key="3">
    <source>
        <dbReference type="Proteomes" id="UP000198893"/>
    </source>
</evidence>
<evidence type="ECO:0000313" key="2">
    <source>
        <dbReference type="EMBL" id="SEO25421.1"/>
    </source>
</evidence>